<dbReference type="GO" id="GO:0005829">
    <property type="term" value="C:cytosol"/>
    <property type="evidence" value="ECO:0007669"/>
    <property type="project" value="TreeGrafter"/>
</dbReference>
<keyword evidence="3" id="KW-1133">Transmembrane helix</keyword>
<evidence type="ECO:0000256" key="3">
    <source>
        <dbReference type="SAM" id="Phobius"/>
    </source>
</evidence>
<keyword evidence="3" id="KW-0472">Membrane</keyword>
<keyword evidence="5" id="KW-0436">Ligase</keyword>
<dbReference type="Proteomes" id="UP000238479">
    <property type="component" value="Chromosome 2"/>
</dbReference>
<dbReference type="GO" id="GO:0004066">
    <property type="term" value="F:asparagine synthase (glutamine-hydrolyzing) activity"/>
    <property type="evidence" value="ECO:0007669"/>
    <property type="project" value="UniProtKB-EC"/>
</dbReference>
<dbReference type="Pfam" id="PF00733">
    <property type="entry name" value="Asn_synthase"/>
    <property type="match status" value="1"/>
</dbReference>
<dbReference type="SUPFAM" id="SSF52402">
    <property type="entry name" value="Adenine nucleotide alpha hydrolases-like"/>
    <property type="match status" value="1"/>
</dbReference>
<dbReference type="EC" id="6.3.5.4" evidence="5"/>
<keyword evidence="2" id="KW-0067">ATP-binding</keyword>
<evidence type="ECO:0000256" key="2">
    <source>
        <dbReference type="ARBA" id="ARBA00022840"/>
    </source>
</evidence>
<sequence length="218" mass="23722">MLCIFNLQGSPDLKAAREVADYLGTHHHEFHFTVQEGIDALEVIYHIETYDVTTVRASTPMFLMSRKIKSLGVKMVLSGEGSDEIFGGYLYFHKAPNKEEFHQETCQKVFHINYLCIVLFSCFCAICLCTCSITGLNFTTNAARSTVPSGPSSVACSTAKAVEWDAEWSKNPDPSGCAALGVHAAAYEESKDVKTGSLVSDSPQKLVKGVAEKVAAVV</sequence>
<keyword evidence="1" id="KW-0547">Nucleotide-binding</keyword>
<comment type="caution">
    <text evidence="5">The sequence shown here is derived from an EMBL/GenBank/DDBJ whole genome shotgun (WGS) entry which is preliminary data.</text>
</comment>
<keyword evidence="6" id="KW-1185">Reference proteome</keyword>
<accession>A0A2P6RQK4</accession>
<dbReference type="Gene3D" id="3.40.50.620">
    <property type="entry name" value="HUPs"/>
    <property type="match status" value="1"/>
</dbReference>
<organism evidence="5 6">
    <name type="scientific">Rosa chinensis</name>
    <name type="common">China rose</name>
    <dbReference type="NCBI Taxonomy" id="74649"/>
    <lineage>
        <taxon>Eukaryota</taxon>
        <taxon>Viridiplantae</taxon>
        <taxon>Streptophyta</taxon>
        <taxon>Embryophyta</taxon>
        <taxon>Tracheophyta</taxon>
        <taxon>Spermatophyta</taxon>
        <taxon>Magnoliopsida</taxon>
        <taxon>eudicotyledons</taxon>
        <taxon>Gunneridae</taxon>
        <taxon>Pentapetalae</taxon>
        <taxon>rosids</taxon>
        <taxon>fabids</taxon>
        <taxon>Rosales</taxon>
        <taxon>Rosaceae</taxon>
        <taxon>Rosoideae</taxon>
        <taxon>Rosoideae incertae sedis</taxon>
        <taxon>Rosa</taxon>
    </lineage>
</organism>
<gene>
    <name evidence="5" type="ORF">RchiOBHm_Chr2g0113561</name>
</gene>
<dbReference type="GO" id="GO:0006529">
    <property type="term" value="P:asparagine biosynthetic process"/>
    <property type="evidence" value="ECO:0007669"/>
    <property type="project" value="InterPro"/>
</dbReference>
<dbReference type="STRING" id="74649.A0A2P6RQK4"/>
<dbReference type="GO" id="GO:0005524">
    <property type="term" value="F:ATP binding"/>
    <property type="evidence" value="ECO:0007669"/>
    <property type="project" value="UniProtKB-KW"/>
</dbReference>
<dbReference type="InterPro" id="IPR001962">
    <property type="entry name" value="Asn_synthase"/>
</dbReference>
<dbReference type="CDD" id="cd01991">
    <property type="entry name" value="Asn_synthase_B_C"/>
    <property type="match status" value="1"/>
</dbReference>
<dbReference type="PANTHER" id="PTHR11772">
    <property type="entry name" value="ASPARAGINE SYNTHETASE"/>
    <property type="match status" value="1"/>
</dbReference>
<dbReference type="Gramene" id="PRQ48690">
    <property type="protein sequence ID" value="PRQ48690"/>
    <property type="gene ID" value="RchiOBHm_Chr2g0113561"/>
</dbReference>
<evidence type="ECO:0000313" key="6">
    <source>
        <dbReference type="Proteomes" id="UP000238479"/>
    </source>
</evidence>
<keyword evidence="3" id="KW-0812">Transmembrane</keyword>
<evidence type="ECO:0000313" key="5">
    <source>
        <dbReference type="EMBL" id="PRQ48690.1"/>
    </source>
</evidence>
<name>A0A2P6RQK4_ROSCH</name>
<dbReference type="EMBL" id="PDCK01000040">
    <property type="protein sequence ID" value="PRQ48690.1"/>
    <property type="molecule type" value="Genomic_DNA"/>
</dbReference>
<protein>
    <submittedName>
        <fullName evidence="5">Putative asparagine synthase (Glutamine-hydrolyzing)</fullName>
        <ecNumber evidence="5">6.3.5.4</ecNumber>
    </submittedName>
</protein>
<evidence type="ECO:0000259" key="4">
    <source>
        <dbReference type="Pfam" id="PF00733"/>
    </source>
</evidence>
<proteinExistence type="predicted"/>
<dbReference type="InterPro" id="IPR050795">
    <property type="entry name" value="Asn_Synthetase"/>
</dbReference>
<evidence type="ECO:0000256" key="1">
    <source>
        <dbReference type="ARBA" id="ARBA00022741"/>
    </source>
</evidence>
<dbReference type="PANTHER" id="PTHR11772:SF2">
    <property type="entry name" value="ASPARAGINE SYNTHETASE [GLUTAMINE-HYDROLYZING]"/>
    <property type="match status" value="1"/>
</dbReference>
<feature type="domain" description="Asparagine synthetase" evidence="4">
    <location>
        <begin position="8"/>
        <end position="101"/>
    </location>
</feature>
<dbReference type="InterPro" id="IPR014729">
    <property type="entry name" value="Rossmann-like_a/b/a_fold"/>
</dbReference>
<reference evidence="5 6" key="1">
    <citation type="journal article" date="2018" name="Nat. Genet.">
        <title>The Rosa genome provides new insights in the design of modern roses.</title>
        <authorList>
            <person name="Bendahmane M."/>
        </authorList>
    </citation>
    <scope>NUCLEOTIDE SEQUENCE [LARGE SCALE GENOMIC DNA]</scope>
    <source>
        <strain evidence="6">cv. Old Blush</strain>
    </source>
</reference>
<dbReference type="AlphaFoldDB" id="A0A2P6RQK4"/>
<feature type="transmembrane region" description="Helical" evidence="3">
    <location>
        <begin position="112"/>
        <end position="136"/>
    </location>
</feature>